<keyword evidence="6 11" id="KW-0418">Kinase</keyword>
<dbReference type="STRING" id="83401.SAMN05421742_103240"/>
<reference evidence="12" key="1">
    <citation type="submission" date="2016-10" db="EMBL/GenBank/DDBJ databases">
        <authorList>
            <person name="Varghese N."/>
            <person name="Submissions S."/>
        </authorList>
    </citation>
    <scope>NUCLEOTIDE SEQUENCE [LARGE SCALE GENOMIC DNA]</scope>
    <source>
        <strain evidence="12">930I</strain>
    </source>
</reference>
<dbReference type="OrthoDB" id="9789238at2"/>
<evidence type="ECO:0000313" key="11">
    <source>
        <dbReference type="EMBL" id="SDG93318.1"/>
    </source>
</evidence>
<feature type="region of interest" description="Disordered" evidence="9">
    <location>
        <begin position="368"/>
        <end position="387"/>
    </location>
</feature>
<dbReference type="Gene3D" id="3.30.565.10">
    <property type="entry name" value="Histidine kinase-like ATPase, C-terminal domain"/>
    <property type="match status" value="1"/>
</dbReference>
<keyword evidence="7" id="KW-0067">ATP-binding</keyword>
<dbReference type="EC" id="2.7.13.3" evidence="2"/>
<dbReference type="SUPFAM" id="SSF47384">
    <property type="entry name" value="Homodimeric domain of signal transducing histidine kinase"/>
    <property type="match status" value="1"/>
</dbReference>
<dbReference type="InterPro" id="IPR000014">
    <property type="entry name" value="PAS"/>
</dbReference>
<dbReference type="Pfam" id="PF00512">
    <property type="entry name" value="HisKA"/>
    <property type="match status" value="1"/>
</dbReference>
<name>A0A1G7YA29_9PROT</name>
<dbReference type="Gene3D" id="3.30.450.20">
    <property type="entry name" value="PAS domain"/>
    <property type="match status" value="1"/>
</dbReference>
<proteinExistence type="predicted"/>
<gene>
    <name evidence="11" type="ORF">SAMN05421742_103240</name>
</gene>
<dbReference type="GO" id="GO:0006355">
    <property type="term" value="P:regulation of DNA-templated transcription"/>
    <property type="evidence" value="ECO:0007669"/>
    <property type="project" value="InterPro"/>
</dbReference>
<sequence>MPPSETAPTPPSGTIDAVTVLNCLGAAVLVLAEENRIAYVNSAAEQLFESSFSHLTSMSLTDLLPADSPVVNLAEQARGAQIRTSEYGVMLDSIRTGQRMVTVQVVPIAERPRWVVLSLLEHTLAIKIGQQLSHRHAARSVTAMAAVLAHEIKNPLSGIRGAAQLLEEGVSAEDRPLTQLIRDEADRIVALVDRMEVFADDRPLERQAVNIHLVLEHVRRVAENGFARGVRIIERYDPSLPPVLGNRDQLVQVFLNLIKNAAEAVVAEGGEVVLATGYRHGVRVSVPGSTSRVSLPLVISVQDNGPGIPADLHQHLFDPFVTTKKKGTGLGLALVAKIVSDHGGIVEFDSMPRRTVFRVMLPMYSEPHRELGNRELGNQPPQEKDRG</sequence>
<evidence type="ECO:0000256" key="8">
    <source>
        <dbReference type="ARBA" id="ARBA00023012"/>
    </source>
</evidence>
<dbReference type="SMART" id="SM00388">
    <property type="entry name" value="HisKA"/>
    <property type="match status" value="1"/>
</dbReference>
<evidence type="ECO:0000256" key="9">
    <source>
        <dbReference type="SAM" id="MobiDB-lite"/>
    </source>
</evidence>
<feature type="domain" description="Histidine kinase" evidence="10">
    <location>
        <begin position="147"/>
        <end position="365"/>
    </location>
</feature>
<keyword evidence="4" id="KW-0808">Transferase</keyword>
<evidence type="ECO:0000313" key="12">
    <source>
        <dbReference type="Proteomes" id="UP000217076"/>
    </source>
</evidence>
<evidence type="ECO:0000256" key="1">
    <source>
        <dbReference type="ARBA" id="ARBA00000085"/>
    </source>
</evidence>
<dbReference type="PANTHER" id="PTHR43065">
    <property type="entry name" value="SENSOR HISTIDINE KINASE"/>
    <property type="match status" value="1"/>
</dbReference>
<evidence type="ECO:0000256" key="6">
    <source>
        <dbReference type="ARBA" id="ARBA00022777"/>
    </source>
</evidence>
<evidence type="ECO:0000256" key="5">
    <source>
        <dbReference type="ARBA" id="ARBA00022741"/>
    </source>
</evidence>
<dbReference type="InterPro" id="IPR036890">
    <property type="entry name" value="HATPase_C_sf"/>
</dbReference>
<dbReference type="InterPro" id="IPR003661">
    <property type="entry name" value="HisK_dim/P_dom"/>
</dbReference>
<dbReference type="EMBL" id="FNCV01000003">
    <property type="protein sequence ID" value="SDG93318.1"/>
    <property type="molecule type" value="Genomic_DNA"/>
</dbReference>
<keyword evidence="3" id="KW-0597">Phosphoprotein</keyword>
<dbReference type="GO" id="GO:0000155">
    <property type="term" value="F:phosphorelay sensor kinase activity"/>
    <property type="evidence" value="ECO:0007669"/>
    <property type="project" value="InterPro"/>
</dbReference>
<dbReference type="PANTHER" id="PTHR43065:SF10">
    <property type="entry name" value="PEROXIDE STRESS-ACTIVATED HISTIDINE KINASE MAK3"/>
    <property type="match status" value="1"/>
</dbReference>
<evidence type="ECO:0000256" key="7">
    <source>
        <dbReference type="ARBA" id="ARBA00022840"/>
    </source>
</evidence>
<dbReference type="InterPro" id="IPR013767">
    <property type="entry name" value="PAS_fold"/>
</dbReference>
<evidence type="ECO:0000259" key="10">
    <source>
        <dbReference type="PROSITE" id="PS50109"/>
    </source>
</evidence>
<dbReference type="AlphaFoldDB" id="A0A1G7YA29"/>
<dbReference type="SUPFAM" id="SSF55874">
    <property type="entry name" value="ATPase domain of HSP90 chaperone/DNA topoisomerase II/histidine kinase"/>
    <property type="match status" value="1"/>
</dbReference>
<keyword evidence="8" id="KW-0902">Two-component regulatory system</keyword>
<evidence type="ECO:0000256" key="4">
    <source>
        <dbReference type="ARBA" id="ARBA00022679"/>
    </source>
</evidence>
<dbReference type="InterPro" id="IPR035965">
    <property type="entry name" value="PAS-like_dom_sf"/>
</dbReference>
<evidence type="ECO:0000256" key="2">
    <source>
        <dbReference type="ARBA" id="ARBA00012438"/>
    </source>
</evidence>
<evidence type="ECO:0000256" key="3">
    <source>
        <dbReference type="ARBA" id="ARBA00022553"/>
    </source>
</evidence>
<dbReference type="SUPFAM" id="SSF55785">
    <property type="entry name" value="PYP-like sensor domain (PAS domain)"/>
    <property type="match status" value="1"/>
</dbReference>
<dbReference type="Gene3D" id="1.10.287.130">
    <property type="match status" value="1"/>
</dbReference>
<dbReference type="InterPro" id="IPR004358">
    <property type="entry name" value="Sig_transdc_His_kin-like_C"/>
</dbReference>
<keyword evidence="5" id="KW-0547">Nucleotide-binding</keyword>
<dbReference type="SMART" id="SM00387">
    <property type="entry name" value="HATPase_c"/>
    <property type="match status" value="1"/>
</dbReference>
<dbReference type="GO" id="GO:0005524">
    <property type="term" value="F:ATP binding"/>
    <property type="evidence" value="ECO:0007669"/>
    <property type="project" value="UniProtKB-KW"/>
</dbReference>
<organism evidence="11 12">
    <name type="scientific">Roseospirillum parvum</name>
    <dbReference type="NCBI Taxonomy" id="83401"/>
    <lineage>
        <taxon>Bacteria</taxon>
        <taxon>Pseudomonadati</taxon>
        <taxon>Pseudomonadota</taxon>
        <taxon>Alphaproteobacteria</taxon>
        <taxon>Rhodospirillales</taxon>
        <taxon>Rhodospirillaceae</taxon>
        <taxon>Roseospirillum</taxon>
    </lineage>
</organism>
<dbReference type="InterPro" id="IPR036097">
    <property type="entry name" value="HisK_dim/P_sf"/>
</dbReference>
<dbReference type="CDD" id="cd00082">
    <property type="entry name" value="HisKA"/>
    <property type="match status" value="1"/>
</dbReference>
<dbReference type="RefSeq" id="WP_092617106.1">
    <property type="nucleotide sequence ID" value="NZ_FNCV01000003.1"/>
</dbReference>
<accession>A0A1G7YA29</accession>
<dbReference type="PROSITE" id="PS50109">
    <property type="entry name" value="HIS_KIN"/>
    <property type="match status" value="1"/>
</dbReference>
<comment type="catalytic activity">
    <reaction evidence="1">
        <text>ATP + protein L-histidine = ADP + protein N-phospho-L-histidine.</text>
        <dbReference type="EC" id="2.7.13.3"/>
    </reaction>
</comment>
<dbReference type="CDD" id="cd00130">
    <property type="entry name" value="PAS"/>
    <property type="match status" value="1"/>
</dbReference>
<dbReference type="Proteomes" id="UP000217076">
    <property type="component" value="Unassembled WGS sequence"/>
</dbReference>
<dbReference type="Pfam" id="PF00989">
    <property type="entry name" value="PAS"/>
    <property type="match status" value="1"/>
</dbReference>
<keyword evidence="12" id="KW-1185">Reference proteome</keyword>
<dbReference type="Pfam" id="PF02518">
    <property type="entry name" value="HATPase_c"/>
    <property type="match status" value="1"/>
</dbReference>
<dbReference type="PRINTS" id="PR00344">
    <property type="entry name" value="BCTRLSENSOR"/>
</dbReference>
<protein>
    <recommendedName>
        <fullName evidence="2">histidine kinase</fullName>
        <ecNumber evidence="2">2.7.13.3</ecNumber>
    </recommendedName>
</protein>
<dbReference type="InterPro" id="IPR005467">
    <property type="entry name" value="His_kinase_dom"/>
</dbReference>
<dbReference type="InterPro" id="IPR003594">
    <property type="entry name" value="HATPase_dom"/>
</dbReference>